<sequence length="350" mass="40640">MDDGTWQGTNKKRKYHMVKWEALARPKEWGGLGFLEVKTMNTCLLAKWLERLEVEEGSLCVEHWFQRGRTVKIRSGAQTSFWHDTWLGNCPLRLEFDQLYKFCRDPHASVEQVMGSGHIQVEFRRSLNQQESREWKCLVELLTSVSLGEGRDIMCWALEKSGKYSTRSLYKALTFGGVENKFLMGIWKTRIPLKIQIFLWMVYHDRIQAVVQLKKRNWDGAVECKLCGEIETSDRILFQCPVALFLWVFLKQTFGWAAYPSSFGALMENLLLNNKGKVRHLYLFLCAGALWTLWKTRNDLVFNAKIVPAPVVVIHKTIALLTQWKILLKKKDRAKTELMIGEMSVSVLSI</sequence>
<dbReference type="InterPro" id="IPR026960">
    <property type="entry name" value="RVT-Znf"/>
</dbReference>
<dbReference type="PANTHER" id="PTHR36617:SF15">
    <property type="entry name" value="REVERSE TRANSCRIPTASE ZINC-BINDING DOMAIN-CONTAINING PROTEIN"/>
    <property type="match status" value="1"/>
</dbReference>
<evidence type="ECO:0000313" key="2">
    <source>
        <dbReference type="EMBL" id="KAG2629191.1"/>
    </source>
</evidence>
<protein>
    <recommendedName>
        <fullName evidence="1">Reverse transcriptase zinc-binding domain-containing protein</fullName>
    </recommendedName>
</protein>
<evidence type="ECO:0000259" key="1">
    <source>
        <dbReference type="Pfam" id="PF13966"/>
    </source>
</evidence>
<proteinExistence type="predicted"/>
<dbReference type="PANTHER" id="PTHR36617">
    <property type="entry name" value="PROTEIN, PUTATIVE-RELATED"/>
    <property type="match status" value="1"/>
</dbReference>
<gene>
    <name evidence="2" type="ORF">PVAP13_3KG398401</name>
</gene>
<dbReference type="AlphaFoldDB" id="A0A8T0UXZ1"/>
<reference evidence="2" key="1">
    <citation type="submission" date="2020-05" db="EMBL/GenBank/DDBJ databases">
        <title>WGS assembly of Panicum virgatum.</title>
        <authorList>
            <person name="Lovell J.T."/>
            <person name="Jenkins J."/>
            <person name="Shu S."/>
            <person name="Juenger T.E."/>
            <person name="Schmutz J."/>
        </authorList>
    </citation>
    <scope>NUCLEOTIDE SEQUENCE</scope>
    <source>
        <strain evidence="2">AP13</strain>
    </source>
</reference>
<evidence type="ECO:0000313" key="3">
    <source>
        <dbReference type="Proteomes" id="UP000823388"/>
    </source>
</evidence>
<dbReference type="Proteomes" id="UP000823388">
    <property type="component" value="Chromosome 3K"/>
</dbReference>
<dbReference type="Pfam" id="PF13966">
    <property type="entry name" value="zf-RVT"/>
    <property type="match status" value="1"/>
</dbReference>
<name>A0A8T0UXZ1_PANVG</name>
<comment type="caution">
    <text evidence="2">The sequence shown here is derived from an EMBL/GenBank/DDBJ whole genome shotgun (WGS) entry which is preliminary data.</text>
</comment>
<feature type="domain" description="Reverse transcriptase zinc-binding" evidence="1">
    <location>
        <begin position="164"/>
        <end position="247"/>
    </location>
</feature>
<dbReference type="EMBL" id="CM029041">
    <property type="protein sequence ID" value="KAG2629191.1"/>
    <property type="molecule type" value="Genomic_DNA"/>
</dbReference>
<keyword evidence="3" id="KW-1185">Reference proteome</keyword>
<organism evidence="2 3">
    <name type="scientific">Panicum virgatum</name>
    <name type="common">Blackwell switchgrass</name>
    <dbReference type="NCBI Taxonomy" id="38727"/>
    <lineage>
        <taxon>Eukaryota</taxon>
        <taxon>Viridiplantae</taxon>
        <taxon>Streptophyta</taxon>
        <taxon>Embryophyta</taxon>
        <taxon>Tracheophyta</taxon>
        <taxon>Spermatophyta</taxon>
        <taxon>Magnoliopsida</taxon>
        <taxon>Liliopsida</taxon>
        <taxon>Poales</taxon>
        <taxon>Poaceae</taxon>
        <taxon>PACMAD clade</taxon>
        <taxon>Panicoideae</taxon>
        <taxon>Panicodae</taxon>
        <taxon>Paniceae</taxon>
        <taxon>Panicinae</taxon>
        <taxon>Panicum</taxon>
        <taxon>Panicum sect. Hiantes</taxon>
    </lineage>
</organism>
<accession>A0A8T0UXZ1</accession>